<feature type="compositionally biased region" description="Basic and acidic residues" evidence="8">
    <location>
        <begin position="100"/>
        <end position="110"/>
    </location>
</feature>
<proteinExistence type="predicted"/>
<comment type="catalytic activity">
    <reaction evidence="1">
        <text>Thiol-dependent hydrolysis of ester, thioester, amide, peptide and isopeptide bonds formed by the C-terminal Gly of ubiquitin (a 76-residue protein attached to proteins as an intracellular targeting signal).</text>
        <dbReference type="EC" id="3.4.19.12"/>
    </reaction>
</comment>
<organism evidence="10 12">
    <name type="scientific">Dinothrombium tinctorium</name>
    <dbReference type="NCBI Taxonomy" id="1965070"/>
    <lineage>
        <taxon>Eukaryota</taxon>
        <taxon>Metazoa</taxon>
        <taxon>Ecdysozoa</taxon>
        <taxon>Arthropoda</taxon>
        <taxon>Chelicerata</taxon>
        <taxon>Arachnida</taxon>
        <taxon>Acari</taxon>
        <taxon>Acariformes</taxon>
        <taxon>Trombidiformes</taxon>
        <taxon>Prostigmata</taxon>
        <taxon>Anystina</taxon>
        <taxon>Parasitengona</taxon>
        <taxon>Trombidioidea</taxon>
        <taxon>Trombidiidae</taxon>
        <taxon>Dinothrombium</taxon>
    </lineage>
</organism>
<evidence type="ECO:0000256" key="6">
    <source>
        <dbReference type="ARBA" id="ARBA00022807"/>
    </source>
</evidence>
<keyword evidence="12" id="KW-1185">Reference proteome</keyword>
<evidence type="ECO:0000256" key="8">
    <source>
        <dbReference type="SAM" id="MobiDB-lite"/>
    </source>
</evidence>
<evidence type="ECO:0000256" key="4">
    <source>
        <dbReference type="ARBA" id="ARBA00022786"/>
    </source>
</evidence>
<reference evidence="10 12" key="1">
    <citation type="journal article" date="2018" name="Gigascience">
        <title>Genomes of trombidid mites reveal novel predicted allergens and laterally-transferred genes associated with secondary metabolism.</title>
        <authorList>
            <person name="Dong X."/>
            <person name="Chaisiri K."/>
            <person name="Xia D."/>
            <person name="Armstrong S.D."/>
            <person name="Fang Y."/>
            <person name="Donnelly M.J."/>
            <person name="Kadowaki T."/>
            <person name="McGarry J.W."/>
            <person name="Darby A.C."/>
            <person name="Makepeace B.L."/>
        </authorList>
    </citation>
    <scope>NUCLEOTIDE SEQUENCE [LARGE SCALE GENOMIC DNA]</scope>
    <source>
        <strain evidence="10">UoL-WK</strain>
    </source>
</reference>
<evidence type="ECO:0000256" key="5">
    <source>
        <dbReference type="ARBA" id="ARBA00022801"/>
    </source>
</evidence>
<evidence type="ECO:0000256" key="3">
    <source>
        <dbReference type="ARBA" id="ARBA00022670"/>
    </source>
</evidence>
<accession>A0A443QMB4</accession>
<dbReference type="PANTHER" id="PTHR12419:SF10">
    <property type="entry name" value="DEUBIQUITINASE OTUD6B"/>
    <property type="match status" value="1"/>
</dbReference>
<feature type="domain" description="OTU" evidence="9">
    <location>
        <begin position="160"/>
        <end position="297"/>
    </location>
</feature>
<dbReference type="Proteomes" id="UP000285301">
    <property type="component" value="Unassembled WGS sequence"/>
</dbReference>
<name>A0A443QMB4_9ACAR</name>
<dbReference type="AlphaFoldDB" id="A0A443QMB4"/>
<dbReference type="InterPro" id="IPR003323">
    <property type="entry name" value="OTU_dom"/>
</dbReference>
<dbReference type="EC" id="3.4.19.12" evidence="2"/>
<evidence type="ECO:0000313" key="11">
    <source>
        <dbReference type="EMBL" id="RWS08412.1"/>
    </source>
</evidence>
<dbReference type="Gene3D" id="3.90.70.80">
    <property type="match status" value="1"/>
</dbReference>
<dbReference type="InterPro" id="IPR050704">
    <property type="entry name" value="Peptidase_C85-like"/>
</dbReference>
<feature type="compositionally biased region" description="Basic residues" evidence="8">
    <location>
        <begin position="111"/>
        <end position="120"/>
    </location>
</feature>
<dbReference type="OrthoDB" id="415023at2759"/>
<reference evidence="10" key="2">
    <citation type="submission" date="2018-11" db="EMBL/GenBank/DDBJ databases">
        <title>Trombidioid mite genomics.</title>
        <authorList>
            <person name="Dong X."/>
        </authorList>
    </citation>
    <scope>NUCLEOTIDE SEQUENCE</scope>
    <source>
        <strain evidence="10">UoL-WK</strain>
    </source>
</reference>
<evidence type="ECO:0000313" key="12">
    <source>
        <dbReference type="Proteomes" id="UP000285301"/>
    </source>
</evidence>
<dbReference type="STRING" id="1965070.A0A443QMB4"/>
<dbReference type="FunFam" id="3.90.70.80:FF:000003">
    <property type="entry name" value="OTU domain-containing protein 6B"/>
    <property type="match status" value="1"/>
</dbReference>
<dbReference type="SUPFAM" id="SSF54001">
    <property type="entry name" value="Cysteine proteinases"/>
    <property type="match status" value="1"/>
</dbReference>
<dbReference type="EMBL" id="NCKU01002984">
    <property type="protein sequence ID" value="RWS08412.1"/>
    <property type="molecule type" value="Genomic_DNA"/>
</dbReference>
<dbReference type="GO" id="GO:0006508">
    <property type="term" value="P:proteolysis"/>
    <property type="evidence" value="ECO:0007669"/>
    <property type="project" value="UniProtKB-KW"/>
</dbReference>
<sequence length="298" mass="34470">MDELISKQRKEAKELQAIIQSLKRSVPKGDKKRKKEVTLEIAKLEYELNAKHERELNEFKTNSIVTCDEVKKCEQSDECVNENSIDTRLTQVSIDDGAQNDDHSVNDKVKISKARRKREKKQQQERERRERIAKEEAESGDSIRTLEEQKLNSLLSDRGLTVYEIPSDGDCMYKAIEHQLSFRNLKFSMQELRRKAAAILRERKDEFLPFLTSRETNDLMTDEEFEKYCDEIANTKAWGGQVELKALSYFLKIPIEVCQASGPSIKIGEECGGTPLILSYHRHAYHLGEHYNSVVQKS</sequence>
<dbReference type="InterPro" id="IPR038765">
    <property type="entry name" value="Papain-like_cys_pep_sf"/>
</dbReference>
<evidence type="ECO:0000313" key="10">
    <source>
        <dbReference type="EMBL" id="RWS04152.1"/>
    </source>
</evidence>
<gene>
    <name evidence="10" type="ORF">B4U79_01989</name>
    <name evidence="11" type="ORF">B4U79_11370</name>
</gene>
<evidence type="ECO:0000256" key="7">
    <source>
        <dbReference type="SAM" id="Coils"/>
    </source>
</evidence>
<evidence type="ECO:0000256" key="1">
    <source>
        <dbReference type="ARBA" id="ARBA00000707"/>
    </source>
</evidence>
<evidence type="ECO:0000256" key="2">
    <source>
        <dbReference type="ARBA" id="ARBA00012759"/>
    </source>
</evidence>
<keyword evidence="7" id="KW-0175">Coiled coil</keyword>
<feature type="coiled-coil region" evidence="7">
    <location>
        <begin position="5"/>
        <end position="54"/>
    </location>
</feature>
<keyword evidence="6" id="KW-0788">Thiol protease</keyword>
<dbReference type="PROSITE" id="PS50802">
    <property type="entry name" value="OTU"/>
    <property type="match status" value="1"/>
</dbReference>
<dbReference type="InterPro" id="IPR049772">
    <property type="entry name" value="OTU_OTUD6"/>
</dbReference>
<feature type="region of interest" description="Disordered" evidence="8">
    <location>
        <begin position="95"/>
        <end position="141"/>
    </location>
</feature>
<dbReference type="GO" id="GO:0016579">
    <property type="term" value="P:protein deubiquitination"/>
    <property type="evidence" value="ECO:0007669"/>
    <property type="project" value="TreeGrafter"/>
</dbReference>
<dbReference type="GO" id="GO:0004843">
    <property type="term" value="F:cysteine-type deubiquitinase activity"/>
    <property type="evidence" value="ECO:0007669"/>
    <property type="project" value="UniProtKB-EC"/>
</dbReference>
<feature type="compositionally biased region" description="Basic and acidic residues" evidence="8">
    <location>
        <begin position="121"/>
        <end position="137"/>
    </location>
</feature>
<protein>
    <recommendedName>
        <fullName evidence="2">ubiquitinyl hydrolase 1</fullName>
        <ecNumber evidence="2">3.4.19.12</ecNumber>
    </recommendedName>
</protein>
<keyword evidence="3" id="KW-0645">Protease</keyword>
<dbReference type="Pfam" id="PF02338">
    <property type="entry name" value="OTU"/>
    <property type="match status" value="1"/>
</dbReference>
<comment type="caution">
    <text evidence="10">The sequence shown here is derived from an EMBL/GenBank/DDBJ whole genome shotgun (WGS) entry which is preliminary data.</text>
</comment>
<keyword evidence="4" id="KW-0833">Ubl conjugation pathway</keyword>
<dbReference type="CDD" id="cd22761">
    <property type="entry name" value="OTU_OTUD6"/>
    <property type="match status" value="1"/>
</dbReference>
<evidence type="ECO:0000259" key="9">
    <source>
        <dbReference type="PROSITE" id="PS50802"/>
    </source>
</evidence>
<dbReference type="EMBL" id="NCKU01005805">
    <property type="protein sequence ID" value="RWS04152.1"/>
    <property type="molecule type" value="Genomic_DNA"/>
</dbReference>
<keyword evidence="5" id="KW-0378">Hydrolase</keyword>
<dbReference type="PANTHER" id="PTHR12419">
    <property type="entry name" value="OTU DOMAIN CONTAINING PROTEIN"/>
    <property type="match status" value="1"/>
</dbReference>